<gene>
    <name evidence="1" type="ordered locus">TMO_0050</name>
</gene>
<name>I3TGK1_TISMK</name>
<evidence type="ECO:0000313" key="2">
    <source>
        <dbReference type="Proteomes" id="UP000005258"/>
    </source>
</evidence>
<evidence type="ECO:0008006" key="3">
    <source>
        <dbReference type="Google" id="ProtNLM"/>
    </source>
</evidence>
<dbReference type="InterPro" id="IPR045565">
    <property type="entry name" value="Phage_capsid_2"/>
</dbReference>
<dbReference type="RefSeq" id="WP_014743569.1">
    <property type="nucleotide sequence ID" value="NC_017956.1"/>
</dbReference>
<reference evidence="1 2" key="1">
    <citation type="journal article" date="2012" name="J. Am. Chem. Soc.">
        <title>Bacterial biosynthesis and maturation of the didemnin anti-cancer agents.</title>
        <authorList>
            <person name="Xu Y."/>
            <person name="Kersten R.D."/>
            <person name="Nam S.J."/>
            <person name="Lu L."/>
            <person name="Al-Suwailem A.M."/>
            <person name="Zheng H."/>
            <person name="Fenical W."/>
            <person name="Dorrestein P.C."/>
            <person name="Moore B.S."/>
            <person name="Qian P.Y."/>
        </authorList>
    </citation>
    <scope>NUCLEOTIDE SEQUENCE [LARGE SCALE GENOMIC DNA]</scope>
    <source>
        <strain evidence="1 2">KA081020-065</strain>
    </source>
</reference>
<dbReference type="Proteomes" id="UP000005258">
    <property type="component" value="Chromosome"/>
</dbReference>
<dbReference type="KEGG" id="tmo:TMO_0050"/>
<dbReference type="STRING" id="1110502.TMO_0050"/>
<proteinExistence type="predicted"/>
<dbReference type="EMBL" id="CP003236">
    <property type="protein sequence ID" value="AFK51889.1"/>
    <property type="molecule type" value="Genomic_DNA"/>
</dbReference>
<organism evidence="1 2">
    <name type="scientific">Tistrella mobilis (strain KA081020-065)</name>
    <dbReference type="NCBI Taxonomy" id="1110502"/>
    <lineage>
        <taxon>Bacteria</taxon>
        <taxon>Pseudomonadati</taxon>
        <taxon>Pseudomonadota</taxon>
        <taxon>Alphaproteobacteria</taxon>
        <taxon>Geminicoccales</taxon>
        <taxon>Geminicoccaceae</taxon>
        <taxon>Tistrella</taxon>
    </lineage>
</organism>
<dbReference type="eggNOG" id="ENOG502Z7ZE">
    <property type="taxonomic scope" value="Bacteria"/>
</dbReference>
<evidence type="ECO:0000313" key="1">
    <source>
        <dbReference type="EMBL" id="AFK51889.1"/>
    </source>
</evidence>
<accession>I3TGK1</accession>
<protein>
    <recommendedName>
        <fullName evidence="3">Capsid protein</fullName>
    </recommendedName>
</protein>
<dbReference type="AlphaFoldDB" id="I3TGK1"/>
<dbReference type="HOGENOM" id="CLU_087547_0_0_5"/>
<keyword evidence="2" id="KW-1185">Reference proteome</keyword>
<sequence length="289" mass="31119">MSVPASLATQVDYDMRVKAAYGSKGGVLRPTARLKTDWVGTEVEFRLGDEIVAYPDDNGVQDIKAANSGQDVVRTSTRGWRAGDYIKTTDVNNTNIDDRAQIARKVGGAMGRREDQVGIDALVTGQPSVQIDTDVGGAGTGLNLAKLRRAKAYFDHLEVPETDRYMLTHAMAIESLLGQVEVTSADYANAKALVDGKVDYFLGFRFKTIGRRPEGGLPRVGNICTSFAFHGGADGAIGMAWRFEGRTMVDWVPEKGAYLVQGMIKAGAAVIDPLGVIRIEHTETAPPVA</sequence>
<dbReference type="Pfam" id="PF19821">
    <property type="entry name" value="Phage_capsid_2"/>
    <property type="match status" value="1"/>
</dbReference>